<feature type="domain" description="ARID" evidence="2">
    <location>
        <begin position="275"/>
        <end position="385"/>
    </location>
</feature>
<feature type="compositionally biased region" description="Gly residues" evidence="1">
    <location>
        <begin position="65"/>
        <end position="79"/>
    </location>
</feature>
<dbReference type="SMART" id="SM01014">
    <property type="entry name" value="ARID"/>
    <property type="match status" value="1"/>
</dbReference>
<protein>
    <recommendedName>
        <fullName evidence="2">ARID domain-containing protein</fullName>
    </recommendedName>
</protein>
<feature type="compositionally biased region" description="Pro residues" evidence="1">
    <location>
        <begin position="80"/>
        <end position="99"/>
    </location>
</feature>
<evidence type="ECO:0000259" key="2">
    <source>
        <dbReference type="PROSITE" id="PS51011"/>
    </source>
</evidence>
<feature type="region of interest" description="Disordered" evidence="1">
    <location>
        <begin position="12"/>
        <end position="267"/>
    </location>
</feature>
<evidence type="ECO:0000256" key="1">
    <source>
        <dbReference type="SAM" id="MobiDB-lite"/>
    </source>
</evidence>
<feature type="compositionally biased region" description="Polar residues" evidence="1">
    <location>
        <begin position="247"/>
        <end position="259"/>
    </location>
</feature>
<gene>
    <name evidence="3" type="ORF">NTEN_LOCUS15851</name>
</gene>
<organism evidence="3 4">
    <name type="scientific">Nesidiocoris tenuis</name>
    <dbReference type="NCBI Taxonomy" id="355587"/>
    <lineage>
        <taxon>Eukaryota</taxon>
        <taxon>Metazoa</taxon>
        <taxon>Ecdysozoa</taxon>
        <taxon>Arthropoda</taxon>
        <taxon>Hexapoda</taxon>
        <taxon>Insecta</taxon>
        <taxon>Pterygota</taxon>
        <taxon>Neoptera</taxon>
        <taxon>Paraneoptera</taxon>
        <taxon>Hemiptera</taxon>
        <taxon>Heteroptera</taxon>
        <taxon>Panheteroptera</taxon>
        <taxon>Cimicomorpha</taxon>
        <taxon>Miridae</taxon>
        <taxon>Dicyphina</taxon>
        <taxon>Nesidiocoris</taxon>
    </lineage>
</organism>
<feature type="compositionally biased region" description="Gly residues" evidence="1">
    <location>
        <begin position="200"/>
        <end position="215"/>
    </location>
</feature>
<dbReference type="GO" id="GO:0031491">
    <property type="term" value="F:nucleosome binding"/>
    <property type="evidence" value="ECO:0007669"/>
    <property type="project" value="TreeGrafter"/>
</dbReference>
<dbReference type="PANTHER" id="PTHR12656:SF5">
    <property type="entry name" value="TRITHORAX GROUP PROTEIN OSA"/>
    <property type="match status" value="1"/>
</dbReference>
<dbReference type="GO" id="GO:0003677">
    <property type="term" value="F:DNA binding"/>
    <property type="evidence" value="ECO:0007669"/>
    <property type="project" value="InterPro"/>
</dbReference>
<dbReference type="InterPro" id="IPR021906">
    <property type="entry name" value="BAF250/Osa"/>
</dbReference>
<dbReference type="GO" id="GO:0045893">
    <property type="term" value="P:positive regulation of DNA-templated transcription"/>
    <property type="evidence" value="ECO:0007669"/>
    <property type="project" value="TreeGrafter"/>
</dbReference>
<feature type="compositionally biased region" description="Pro residues" evidence="1">
    <location>
        <begin position="143"/>
        <end position="163"/>
    </location>
</feature>
<dbReference type="InterPro" id="IPR036431">
    <property type="entry name" value="ARID_dom_sf"/>
</dbReference>
<dbReference type="GO" id="GO:0006357">
    <property type="term" value="P:regulation of transcription by RNA polymerase II"/>
    <property type="evidence" value="ECO:0007669"/>
    <property type="project" value="TreeGrafter"/>
</dbReference>
<evidence type="ECO:0000313" key="4">
    <source>
        <dbReference type="Proteomes" id="UP000479000"/>
    </source>
</evidence>
<dbReference type="EMBL" id="CADCXU010023359">
    <property type="protein sequence ID" value="CAB0010857.1"/>
    <property type="molecule type" value="Genomic_DNA"/>
</dbReference>
<dbReference type="PANTHER" id="PTHR12656">
    <property type="entry name" value="BRG-1 ASSOCIATED FACTOR 250 BAF250"/>
    <property type="match status" value="1"/>
</dbReference>
<feature type="compositionally biased region" description="Polar residues" evidence="1">
    <location>
        <begin position="175"/>
        <end position="191"/>
    </location>
</feature>
<dbReference type="GO" id="GO:0016514">
    <property type="term" value="C:SWI/SNF complex"/>
    <property type="evidence" value="ECO:0007669"/>
    <property type="project" value="InterPro"/>
</dbReference>
<sequence>MLSEILCIMRLKSRGQQSIAMPPRPSSGQSDSGNGPTNQPSRISHSPMTNQATPPLPLANYSVRGGMGYSGPGGYQGPPGGMPPGGGPPPQSQYPPRGPIPNHVQYPPSPYQHKVGYGGSMPPSPGSYNSHGSMGPPASHHPGMPPPPPPHHDGPMPPPPPASTPSQHDMHDPSSIITTNATSGDDSSCTPGKSRKDASGGIGGPGGGVVGGGGLMSYHGHPATPQQNTVPSPGAAPHNSMLDDYQTDNSPTWSRTPASPKQHDSLGKLYEMDETHDRRIWLDKLLHYMDERGSPITVCPTISKNPLDLYRLYHYVKERGGFMEVRQIRKTHSKDQVQAWTGTAVMVDIRKMVTTSRGRHRRAAKVSNYRHLGHHSKQQFEEYAACCLNLNPKWSIFFILTKLIFLQKAEKPAVELMRVQDEASLDIGRIKFFNTPTISPHNPT</sequence>
<dbReference type="GO" id="GO:0006338">
    <property type="term" value="P:chromatin remodeling"/>
    <property type="evidence" value="ECO:0007669"/>
    <property type="project" value="InterPro"/>
</dbReference>
<accession>A0A6H5H176</accession>
<reference evidence="3 4" key="1">
    <citation type="submission" date="2020-02" db="EMBL/GenBank/DDBJ databases">
        <authorList>
            <person name="Ferguson B K."/>
        </authorList>
    </citation>
    <scope>NUCLEOTIDE SEQUENCE [LARGE SCALE GENOMIC DNA]</scope>
</reference>
<dbReference type="InterPro" id="IPR001606">
    <property type="entry name" value="ARID_dom"/>
</dbReference>
<dbReference type="SMART" id="SM00501">
    <property type="entry name" value="BRIGHT"/>
    <property type="match status" value="1"/>
</dbReference>
<evidence type="ECO:0000313" key="3">
    <source>
        <dbReference type="EMBL" id="CAB0010857.1"/>
    </source>
</evidence>
<dbReference type="SUPFAM" id="SSF46774">
    <property type="entry name" value="ARID-like"/>
    <property type="match status" value="1"/>
</dbReference>
<proteinExistence type="predicted"/>
<dbReference type="AlphaFoldDB" id="A0A6H5H176"/>
<keyword evidence="4" id="KW-1185">Reference proteome</keyword>
<feature type="compositionally biased region" description="Polar residues" evidence="1">
    <location>
        <begin position="26"/>
        <end position="53"/>
    </location>
</feature>
<dbReference type="Proteomes" id="UP000479000">
    <property type="component" value="Unassembled WGS sequence"/>
</dbReference>
<dbReference type="GO" id="GO:0035060">
    <property type="term" value="C:brahma complex"/>
    <property type="evidence" value="ECO:0007669"/>
    <property type="project" value="InterPro"/>
</dbReference>
<name>A0A6H5H176_9HEMI</name>
<dbReference type="OrthoDB" id="8709537at2759"/>
<dbReference type="PROSITE" id="PS51011">
    <property type="entry name" value="ARID"/>
    <property type="match status" value="1"/>
</dbReference>
<dbReference type="GO" id="GO:0005654">
    <property type="term" value="C:nucleoplasm"/>
    <property type="evidence" value="ECO:0007669"/>
    <property type="project" value="TreeGrafter"/>
</dbReference>
<dbReference type="Gene3D" id="1.10.150.60">
    <property type="entry name" value="ARID DNA-binding domain"/>
    <property type="match status" value="1"/>
</dbReference>
<dbReference type="Pfam" id="PF01388">
    <property type="entry name" value="ARID"/>
    <property type="match status" value="1"/>
</dbReference>